<dbReference type="GO" id="GO:0016798">
    <property type="term" value="F:hydrolase activity, acting on glycosyl bonds"/>
    <property type="evidence" value="ECO:0007669"/>
    <property type="project" value="UniProtKB-KW"/>
</dbReference>
<keyword evidence="4" id="KW-0456">Lyase</keyword>
<dbReference type="AlphaFoldDB" id="U4UR25"/>
<dbReference type="OrthoDB" id="198885at2759"/>
<dbReference type="SUPFAM" id="SSF110581">
    <property type="entry name" value="Indigoidine synthase A-like"/>
    <property type="match status" value="1"/>
</dbReference>
<dbReference type="PANTHER" id="PTHR42909:SF1">
    <property type="entry name" value="CARBOHYDRATE KINASE PFKB DOMAIN-CONTAINING PROTEIN"/>
    <property type="match status" value="1"/>
</dbReference>
<keyword evidence="5" id="KW-0326">Glycosidase</keyword>
<dbReference type="HAMAP" id="MF_01876">
    <property type="entry name" value="PsiMP_glycosidase"/>
    <property type="match status" value="1"/>
</dbReference>
<dbReference type="Gene3D" id="3.40.1790.10">
    <property type="entry name" value="Indigoidine synthase domain"/>
    <property type="match status" value="1"/>
</dbReference>
<gene>
    <name evidence="6" type="ORF">D910_09823</name>
</gene>
<evidence type="ECO:0000313" key="6">
    <source>
        <dbReference type="EMBL" id="ERL92510.1"/>
    </source>
</evidence>
<evidence type="ECO:0000256" key="1">
    <source>
        <dbReference type="ARBA" id="ARBA00022723"/>
    </source>
</evidence>
<sequence>MLQLVPRLALKSGARLFSRRNHFLEVSDEVTEALRLNRPVVALESTIITHGMPFPQNVECALEVEEAVRSQNAVPATIALVNGAVKVGLCKREIEILGDTKISRPVKTSRRDFPYVLSNKLNGGTTVAGTLVVCNQVGIRIFATGGIGGVHRGASETFDISADLTELGRCNVAVVSSGVKSILDIAKTLEYLETQGVLVATLGPTAAFPAFYSRLSAHKAPYCVETASAAAEIIKAHKDMHLESGSLLFGVPVPEPYAFDPESINRIIDDALVEAHKAGISGKNITPFLLEQIAGMSGGSSLKTSILFRKQSKTYCANKEQRKNCSRDCRLFSASGKKRRRHQTRGEAALEQTARKYLHYYLP</sequence>
<keyword evidence="2" id="KW-0378">Hydrolase</keyword>
<evidence type="ECO:0008006" key="8">
    <source>
        <dbReference type="Google" id="ProtNLM"/>
    </source>
</evidence>
<reference evidence="6 7" key="1">
    <citation type="journal article" date="2013" name="Genome Biol.">
        <title>Draft genome of the mountain pine beetle, Dendroctonus ponderosae Hopkins, a major forest pest.</title>
        <authorList>
            <person name="Keeling C.I."/>
            <person name="Yuen M.M."/>
            <person name="Liao N.Y."/>
            <person name="Docking T.R."/>
            <person name="Chan S.K."/>
            <person name="Taylor G.A."/>
            <person name="Palmquist D.L."/>
            <person name="Jackman S.D."/>
            <person name="Nguyen A."/>
            <person name="Li M."/>
            <person name="Henderson H."/>
            <person name="Janes J.K."/>
            <person name="Zhao Y."/>
            <person name="Pandoh P."/>
            <person name="Moore R."/>
            <person name="Sperling F.A."/>
            <person name="Huber D.P."/>
            <person name="Birol I."/>
            <person name="Jones S.J."/>
            <person name="Bohlmann J."/>
        </authorList>
    </citation>
    <scope>NUCLEOTIDE SEQUENCE</scope>
</reference>
<organism evidence="6 7">
    <name type="scientific">Dendroctonus ponderosae</name>
    <name type="common">Mountain pine beetle</name>
    <dbReference type="NCBI Taxonomy" id="77166"/>
    <lineage>
        <taxon>Eukaryota</taxon>
        <taxon>Metazoa</taxon>
        <taxon>Ecdysozoa</taxon>
        <taxon>Arthropoda</taxon>
        <taxon>Hexapoda</taxon>
        <taxon>Insecta</taxon>
        <taxon>Pterygota</taxon>
        <taxon>Neoptera</taxon>
        <taxon>Endopterygota</taxon>
        <taxon>Coleoptera</taxon>
        <taxon>Polyphaga</taxon>
        <taxon>Cucujiformia</taxon>
        <taxon>Curculionidae</taxon>
        <taxon>Scolytinae</taxon>
        <taxon>Dendroctonus</taxon>
    </lineage>
</organism>
<evidence type="ECO:0000313" key="7">
    <source>
        <dbReference type="Proteomes" id="UP000030742"/>
    </source>
</evidence>
<evidence type="ECO:0000256" key="4">
    <source>
        <dbReference type="ARBA" id="ARBA00023239"/>
    </source>
</evidence>
<keyword evidence="1" id="KW-0479">Metal-binding</keyword>
<proteinExistence type="inferred from homology"/>
<keyword evidence="3" id="KW-0464">Manganese</keyword>
<evidence type="ECO:0000256" key="2">
    <source>
        <dbReference type="ARBA" id="ARBA00022801"/>
    </source>
</evidence>
<name>U4UR25_DENPD</name>
<dbReference type="Proteomes" id="UP000030742">
    <property type="component" value="Unassembled WGS sequence"/>
</dbReference>
<dbReference type="GO" id="GO:0004730">
    <property type="term" value="F:pseudouridylate synthase activity"/>
    <property type="evidence" value="ECO:0007669"/>
    <property type="project" value="InterPro"/>
</dbReference>
<evidence type="ECO:0000256" key="5">
    <source>
        <dbReference type="ARBA" id="ARBA00023295"/>
    </source>
</evidence>
<dbReference type="GO" id="GO:0005737">
    <property type="term" value="C:cytoplasm"/>
    <property type="evidence" value="ECO:0007669"/>
    <property type="project" value="TreeGrafter"/>
</dbReference>
<dbReference type="STRING" id="77166.U4UR25"/>
<dbReference type="InterPro" id="IPR022830">
    <property type="entry name" value="Indigdn_synthA-like"/>
</dbReference>
<dbReference type="GO" id="GO:0046872">
    <property type="term" value="F:metal ion binding"/>
    <property type="evidence" value="ECO:0007669"/>
    <property type="project" value="UniProtKB-KW"/>
</dbReference>
<dbReference type="InterPro" id="IPR007342">
    <property type="entry name" value="PsuG"/>
</dbReference>
<protein>
    <recommendedName>
        <fullName evidence="8">Pseudouridine-5'-phosphate glycosidase</fullName>
    </recommendedName>
</protein>
<evidence type="ECO:0000256" key="3">
    <source>
        <dbReference type="ARBA" id="ARBA00023211"/>
    </source>
</evidence>
<dbReference type="PANTHER" id="PTHR42909">
    <property type="entry name" value="ZGC:136858"/>
    <property type="match status" value="1"/>
</dbReference>
<dbReference type="Pfam" id="PF04227">
    <property type="entry name" value="Indigoidine_A"/>
    <property type="match status" value="1"/>
</dbReference>
<accession>U4UR25</accession>
<dbReference type="EMBL" id="KB632327">
    <property type="protein sequence ID" value="ERL92510.1"/>
    <property type="molecule type" value="Genomic_DNA"/>
</dbReference>